<comment type="caution">
    <text evidence="1">The sequence shown here is derived from an EMBL/GenBank/DDBJ whole genome shotgun (WGS) entry which is preliminary data.</text>
</comment>
<keyword evidence="2" id="KW-1185">Reference proteome</keyword>
<proteinExistence type="predicted"/>
<reference evidence="1" key="1">
    <citation type="submission" date="2021-03" db="EMBL/GenBank/DDBJ databases">
        <title>Evolutionary priming and transition to the ectomycorrhizal habit in an iconic lineage of mushroom-forming fungi: is preadaptation a requirement?</title>
        <authorList>
            <consortium name="DOE Joint Genome Institute"/>
            <person name="Looney B.P."/>
            <person name="Miyauchi S."/>
            <person name="Morin E."/>
            <person name="Drula E."/>
            <person name="Courty P.E."/>
            <person name="Chicoki N."/>
            <person name="Fauchery L."/>
            <person name="Kohler A."/>
            <person name="Kuo A."/>
            <person name="LaButti K."/>
            <person name="Pangilinan J."/>
            <person name="Lipzen A."/>
            <person name="Riley R."/>
            <person name="Andreopoulos W."/>
            <person name="He G."/>
            <person name="Johnson J."/>
            <person name="Barry K.W."/>
            <person name="Grigoriev I.V."/>
            <person name="Nagy L."/>
            <person name="Hibbett D."/>
            <person name="Henrissat B."/>
            <person name="Matheny P.B."/>
            <person name="Labbe J."/>
            <person name="Martin A.F."/>
        </authorList>
    </citation>
    <scope>NUCLEOTIDE SEQUENCE</scope>
    <source>
        <strain evidence="1">BPL698</strain>
    </source>
</reference>
<gene>
    <name evidence="1" type="ORF">F5148DRAFT_1276984</name>
</gene>
<name>A0ACC0U3S8_9AGAM</name>
<accession>A0ACC0U3S8</accession>
<sequence length="435" mass="46777">MALLPVVDTDPGVDDTIAILLALASPEIEIVAFVVSYGNTDIDACYLNIFKIYQEVGRHIARHPESRDLFPNYNSARKPLLLKGAAGPLSGELHSANYFHGRDGLSGITESHPELNLPPGFLSDSTRNHPHLEIGDGPAPEATLGLLREHAARSVTYVSLGPLTNLARMLRTDGACVRERIGRVVIMGGALDVPGNATPSAEFNFLADPHAVDEVLISPTTRLPPARVLLLPLDVTSAHLLPFRGYAARVDPAFAADEPSVPAAKTPVAHFTSAFLRRTRSVMRAYGRDAMELHDIVAVWAAIAHPPGLPEGSAPGWTARRRVFRIERIGELTSGMCVVDRRDDPKARAPGANRAHVDAELKKRMAAGSAETGGLGSLEPVVVPAPVAVPWKDEQEGIPVVESTPGAEALLQIMLKRIWHVEVDKEGLTADLLQV</sequence>
<evidence type="ECO:0000313" key="1">
    <source>
        <dbReference type="EMBL" id="KAI9457887.1"/>
    </source>
</evidence>
<protein>
    <submittedName>
        <fullName evidence="1">Nucleoside hydrolase</fullName>
    </submittedName>
</protein>
<dbReference type="Proteomes" id="UP001207468">
    <property type="component" value="Unassembled WGS sequence"/>
</dbReference>
<dbReference type="EMBL" id="JAGFNK010000216">
    <property type="protein sequence ID" value="KAI9457887.1"/>
    <property type="molecule type" value="Genomic_DNA"/>
</dbReference>
<evidence type="ECO:0000313" key="2">
    <source>
        <dbReference type="Proteomes" id="UP001207468"/>
    </source>
</evidence>
<organism evidence="1 2">
    <name type="scientific">Russula earlei</name>
    <dbReference type="NCBI Taxonomy" id="71964"/>
    <lineage>
        <taxon>Eukaryota</taxon>
        <taxon>Fungi</taxon>
        <taxon>Dikarya</taxon>
        <taxon>Basidiomycota</taxon>
        <taxon>Agaricomycotina</taxon>
        <taxon>Agaricomycetes</taxon>
        <taxon>Russulales</taxon>
        <taxon>Russulaceae</taxon>
        <taxon>Russula</taxon>
    </lineage>
</organism>
<keyword evidence="1" id="KW-0378">Hydrolase</keyword>